<protein>
    <submittedName>
        <fullName evidence="1">Uncharacterized protein</fullName>
    </submittedName>
</protein>
<dbReference type="AlphaFoldDB" id="A0A7J6C007"/>
<keyword evidence="2" id="KW-1185">Reference proteome</keyword>
<reference evidence="1 2" key="1">
    <citation type="submission" date="2020-04" db="EMBL/GenBank/DDBJ databases">
        <title>Chromosome-level genome assembly of a cyprinid fish Onychostoma macrolepis by integration of Nanopore Sequencing, Bionano and Hi-C technology.</title>
        <authorList>
            <person name="Wang D."/>
        </authorList>
    </citation>
    <scope>NUCLEOTIDE SEQUENCE [LARGE SCALE GENOMIC DNA]</scope>
    <source>
        <strain evidence="1">SWU-2019</strain>
        <tissue evidence="1">Muscle</tissue>
    </source>
</reference>
<evidence type="ECO:0000313" key="1">
    <source>
        <dbReference type="EMBL" id="KAF4100381.1"/>
    </source>
</evidence>
<name>A0A7J6C007_9TELE</name>
<dbReference type="Proteomes" id="UP000579812">
    <property type="component" value="Unassembled WGS sequence"/>
</dbReference>
<gene>
    <name evidence="1" type="ORF">G5714_018577</name>
</gene>
<proteinExistence type="predicted"/>
<accession>A0A7J6C007</accession>
<dbReference type="EMBL" id="JAAMOB010000019">
    <property type="protein sequence ID" value="KAF4100381.1"/>
    <property type="molecule type" value="Genomic_DNA"/>
</dbReference>
<comment type="caution">
    <text evidence="1">The sequence shown here is derived from an EMBL/GenBank/DDBJ whole genome shotgun (WGS) entry which is preliminary data.</text>
</comment>
<organism evidence="1 2">
    <name type="scientific">Onychostoma macrolepis</name>
    <dbReference type="NCBI Taxonomy" id="369639"/>
    <lineage>
        <taxon>Eukaryota</taxon>
        <taxon>Metazoa</taxon>
        <taxon>Chordata</taxon>
        <taxon>Craniata</taxon>
        <taxon>Vertebrata</taxon>
        <taxon>Euteleostomi</taxon>
        <taxon>Actinopterygii</taxon>
        <taxon>Neopterygii</taxon>
        <taxon>Teleostei</taxon>
        <taxon>Ostariophysi</taxon>
        <taxon>Cypriniformes</taxon>
        <taxon>Cyprinidae</taxon>
        <taxon>Acrossocheilinae</taxon>
        <taxon>Onychostoma</taxon>
    </lineage>
</organism>
<sequence length="254" mass="28696">MSATRGPSGMNMNTVELKHQWAMQRNRTLVRTYLLSSSVLPLSGSRCRDNFRLPSLSRSTHGRTTTVPLSISEPCLFTPGQRAVFEGFSKKRHPLLHKRGPSSPSCKTLENTQTPQQSYHQLYMHFSQPLKPVPKVGQAFTHSQRRATESRGLQALVRQHRQPINLETLSVRGKTCLPTQHLPISSSSAPRTQLHVFLPAEGARQEEDRDSESIDEGFMDELDNKVTTLRLQQDTKIPKQIEKSLTGQMVQLTF</sequence>
<evidence type="ECO:0000313" key="2">
    <source>
        <dbReference type="Proteomes" id="UP000579812"/>
    </source>
</evidence>